<sequence>MWSIPSLMLEHIFHRIPRRGVHHAPLAGLVGGHNVLPVTHGQLTLTLARVVWRAGALLSASATAVCTRSVWLFPSVVHHPLCILEHFLSPEVEEVVWIRVELQTELAILSILV</sequence>
<evidence type="ECO:0000313" key="1">
    <source>
        <dbReference type="EMBL" id="CAG6681976.1"/>
    </source>
</evidence>
<accession>A0A8D8T7W9</accession>
<organism evidence="1">
    <name type="scientific">Cacopsylla melanoneura</name>
    <dbReference type="NCBI Taxonomy" id="428564"/>
    <lineage>
        <taxon>Eukaryota</taxon>
        <taxon>Metazoa</taxon>
        <taxon>Ecdysozoa</taxon>
        <taxon>Arthropoda</taxon>
        <taxon>Hexapoda</taxon>
        <taxon>Insecta</taxon>
        <taxon>Pterygota</taxon>
        <taxon>Neoptera</taxon>
        <taxon>Paraneoptera</taxon>
        <taxon>Hemiptera</taxon>
        <taxon>Sternorrhyncha</taxon>
        <taxon>Psylloidea</taxon>
        <taxon>Psyllidae</taxon>
        <taxon>Psyllinae</taxon>
        <taxon>Cacopsylla</taxon>
    </lineage>
</organism>
<dbReference type="EMBL" id="HBUF01257625">
    <property type="protein sequence ID" value="CAG6681976.1"/>
    <property type="molecule type" value="Transcribed_RNA"/>
</dbReference>
<protein>
    <submittedName>
        <fullName evidence="1">Uncharacterized protein</fullName>
    </submittedName>
</protein>
<dbReference type="EMBL" id="HBUF01257631">
    <property type="protein sequence ID" value="CAG6682001.1"/>
    <property type="molecule type" value="Transcribed_RNA"/>
</dbReference>
<proteinExistence type="predicted"/>
<name>A0A8D8T7W9_9HEMI</name>
<dbReference type="AlphaFoldDB" id="A0A8D8T7W9"/>
<reference evidence="1" key="1">
    <citation type="submission" date="2021-05" db="EMBL/GenBank/DDBJ databases">
        <authorList>
            <person name="Alioto T."/>
            <person name="Alioto T."/>
            <person name="Gomez Garrido J."/>
        </authorList>
    </citation>
    <scope>NUCLEOTIDE SEQUENCE</scope>
</reference>